<comment type="caution">
    <text evidence="2">The sequence shown here is derived from an EMBL/GenBank/DDBJ whole genome shotgun (WGS) entry which is preliminary data.</text>
</comment>
<evidence type="ECO:0000256" key="1">
    <source>
        <dbReference type="SAM" id="Phobius"/>
    </source>
</evidence>
<organism evidence="2">
    <name type="scientific">Hyalella azteca</name>
    <name type="common">Amphipod</name>
    <dbReference type="NCBI Taxonomy" id="294128"/>
    <lineage>
        <taxon>Eukaryota</taxon>
        <taxon>Metazoa</taxon>
        <taxon>Ecdysozoa</taxon>
        <taxon>Arthropoda</taxon>
        <taxon>Crustacea</taxon>
        <taxon>Multicrustacea</taxon>
        <taxon>Malacostraca</taxon>
        <taxon>Eumalacostraca</taxon>
        <taxon>Peracarida</taxon>
        <taxon>Amphipoda</taxon>
        <taxon>Senticaudata</taxon>
        <taxon>Talitrida</taxon>
        <taxon>Talitroidea</taxon>
        <taxon>Hyalellidae</taxon>
        <taxon>Hyalella</taxon>
    </lineage>
</organism>
<dbReference type="Gene3D" id="3.40.50.720">
    <property type="entry name" value="NAD(P)-binding Rossmann-like Domain"/>
    <property type="match status" value="1"/>
</dbReference>
<reference evidence="2" key="3">
    <citation type="submission" date="2019-06" db="EMBL/GenBank/DDBJ databases">
        <authorList>
            <person name="Poynton C."/>
            <person name="Hasenbein S."/>
            <person name="Benoit J.B."/>
            <person name="Sepulveda M.S."/>
            <person name="Poelchau M.F."/>
            <person name="Murali S.C."/>
            <person name="Chen S."/>
            <person name="Glastad K.M."/>
            <person name="Werren J.H."/>
            <person name="Vineis J.H."/>
            <person name="Bowen J.L."/>
            <person name="Friedrich M."/>
            <person name="Jones J."/>
            <person name="Robertson H.M."/>
            <person name="Feyereisen R."/>
            <person name="Mechler-Hickson A."/>
            <person name="Mathers N."/>
            <person name="Lee C.E."/>
            <person name="Colbourne J.K."/>
            <person name="Biales A."/>
            <person name="Johnston J.S."/>
            <person name="Wellborn G.A."/>
            <person name="Rosendale A.J."/>
            <person name="Cridge A.G."/>
            <person name="Munoz-Torres M.C."/>
            <person name="Bain P.A."/>
            <person name="Manny A.R."/>
            <person name="Major K.M."/>
            <person name="Lambert F.N."/>
            <person name="Vulpe C.D."/>
            <person name="Tuck P."/>
            <person name="Blalock B.J."/>
            <person name="Lin Y.-Y."/>
            <person name="Smith M.E."/>
            <person name="Ochoa-Acuna H."/>
            <person name="Chen M.-J.M."/>
            <person name="Childers C.P."/>
            <person name="Qu J."/>
            <person name="Dugan S."/>
            <person name="Lee S.L."/>
            <person name="Chao H."/>
            <person name="Dinh H."/>
            <person name="Han Y."/>
            <person name="Doddapaneni H."/>
            <person name="Worley K.C."/>
            <person name="Muzny D.M."/>
            <person name="Gibbs R.A."/>
            <person name="Richards S."/>
        </authorList>
    </citation>
    <scope>NUCLEOTIDE SEQUENCE</scope>
    <source>
        <strain evidence="2">HAZT.00-mixed</strain>
        <tissue evidence="2">Whole organism</tissue>
    </source>
</reference>
<dbReference type="GO" id="GO:0008202">
    <property type="term" value="P:steroid metabolic process"/>
    <property type="evidence" value="ECO:0007669"/>
    <property type="project" value="TreeGrafter"/>
</dbReference>
<dbReference type="EMBL" id="JQDR03007253">
    <property type="protein sequence ID" value="KAA0198871.1"/>
    <property type="molecule type" value="Genomic_DNA"/>
</dbReference>
<keyword evidence="1" id="KW-0472">Membrane</keyword>
<dbReference type="PRINTS" id="PR00081">
    <property type="entry name" value="GDHRDH"/>
</dbReference>
<evidence type="ECO:0000313" key="2">
    <source>
        <dbReference type="EMBL" id="KAA0198871.1"/>
    </source>
</evidence>
<protein>
    <submittedName>
        <fullName evidence="2">Uncharacterized protein</fullName>
    </submittedName>
</protein>
<dbReference type="InterPro" id="IPR002347">
    <property type="entry name" value="SDR_fam"/>
</dbReference>
<reference evidence="2" key="2">
    <citation type="journal article" date="2018" name="Environ. Sci. Technol.">
        <title>The Toxicogenome of Hyalella azteca: A Model for Sediment Ecotoxicology and Evolutionary Toxicology.</title>
        <authorList>
            <person name="Poynton H.C."/>
            <person name="Hasenbein S."/>
            <person name="Benoit J.B."/>
            <person name="Sepulveda M.S."/>
            <person name="Poelchau M.F."/>
            <person name="Hughes D.S.T."/>
            <person name="Murali S.C."/>
            <person name="Chen S."/>
            <person name="Glastad K.M."/>
            <person name="Goodisman M.A.D."/>
            <person name="Werren J.H."/>
            <person name="Vineis J.H."/>
            <person name="Bowen J.L."/>
            <person name="Friedrich M."/>
            <person name="Jones J."/>
            <person name="Robertson H.M."/>
            <person name="Feyereisen R."/>
            <person name="Mechler-Hickson A."/>
            <person name="Mathers N."/>
            <person name="Lee C.E."/>
            <person name="Colbourne J.K."/>
            <person name="Biales A."/>
            <person name="Johnston J.S."/>
            <person name="Wellborn G.A."/>
            <person name="Rosendale A.J."/>
            <person name="Cridge A.G."/>
            <person name="Munoz-Torres M.C."/>
            <person name="Bain P.A."/>
            <person name="Manny A.R."/>
            <person name="Major K.M."/>
            <person name="Lambert F.N."/>
            <person name="Vulpe C.D."/>
            <person name="Tuck P."/>
            <person name="Blalock B.J."/>
            <person name="Lin Y.Y."/>
            <person name="Smith M.E."/>
            <person name="Ochoa-Acuna H."/>
            <person name="Chen M.M."/>
            <person name="Childers C.P."/>
            <person name="Qu J."/>
            <person name="Dugan S."/>
            <person name="Lee S.L."/>
            <person name="Chao H."/>
            <person name="Dinh H."/>
            <person name="Han Y."/>
            <person name="Doddapaneni H."/>
            <person name="Worley K.C."/>
            <person name="Muzny D.M."/>
            <person name="Gibbs R.A."/>
            <person name="Richards S."/>
        </authorList>
    </citation>
    <scope>NUCLEOTIDE SEQUENCE</scope>
    <source>
        <strain evidence="2">HAZT.00-mixed</strain>
        <tissue evidence="2">Whole organism</tissue>
    </source>
</reference>
<keyword evidence="1" id="KW-0812">Transmembrane</keyword>
<dbReference type="Proteomes" id="UP000711488">
    <property type="component" value="Unassembled WGS sequence"/>
</dbReference>
<sequence length="243" mass="26527">MFQYLSYCLVWSVVVTLVLLVARSVGVVMFLVAGFVSLFLADLAIKTKEIYFDVRGRMQNVSHLAVLITGCDTGFGNMLALRLADRGFQASVWRRGIMLNKMEVYAGCLFPDGEGAKALAERASISVLKLDVCKQEDIDTAVQVVSGDLQKKKLQLWSVVNNAGIAIMSEVELVPMAAFRKVGEAEGIVLDVNTLGPVAVTQAFLPLLRANGRGRIVNVASMAGKYRSFKKTIRLSECDSDNL</sequence>
<reference evidence="2" key="1">
    <citation type="submission" date="2014-08" db="EMBL/GenBank/DDBJ databases">
        <authorList>
            <person name="Murali S."/>
            <person name="Richards S."/>
            <person name="Bandaranaike D."/>
            <person name="Bellair M."/>
            <person name="Blankenburg K."/>
            <person name="Chao H."/>
            <person name="Dinh H."/>
            <person name="Doddapaneni H."/>
            <person name="Dugan-Rocha S."/>
            <person name="Elkadiri S."/>
            <person name="Gnanaolivu R."/>
            <person name="Hughes D."/>
            <person name="Lee S."/>
            <person name="Li M."/>
            <person name="Ming W."/>
            <person name="Munidasa M."/>
            <person name="Muniz J."/>
            <person name="Nguyen L."/>
            <person name="Osuji N."/>
            <person name="Pu L.-L."/>
            <person name="Puazo M."/>
            <person name="Skinner E."/>
            <person name="Qu C."/>
            <person name="Quiroz J."/>
            <person name="Raj R."/>
            <person name="Weissenberger G."/>
            <person name="Xin Y."/>
            <person name="Zou X."/>
            <person name="Han Y."/>
            <person name="Worley K."/>
            <person name="Muzny D."/>
            <person name="Gibbs R."/>
        </authorList>
    </citation>
    <scope>NUCLEOTIDE SEQUENCE</scope>
    <source>
        <strain evidence="2">HAZT.00-mixed</strain>
        <tissue evidence="2">Whole organism</tissue>
    </source>
</reference>
<dbReference type="GO" id="GO:0016491">
    <property type="term" value="F:oxidoreductase activity"/>
    <property type="evidence" value="ECO:0007669"/>
    <property type="project" value="TreeGrafter"/>
</dbReference>
<dbReference type="InterPro" id="IPR036291">
    <property type="entry name" value="NAD(P)-bd_dom_sf"/>
</dbReference>
<accession>A0A6A0H3U8</accession>
<dbReference type="Pfam" id="PF00106">
    <property type="entry name" value="adh_short"/>
    <property type="match status" value="1"/>
</dbReference>
<proteinExistence type="predicted"/>
<dbReference type="SUPFAM" id="SSF51735">
    <property type="entry name" value="NAD(P)-binding Rossmann-fold domains"/>
    <property type="match status" value="1"/>
</dbReference>
<dbReference type="PANTHER" id="PTHR43313:SF36">
    <property type="entry name" value="D-BETA-HYDROXYBUTYRATE DEHYDROGENASE, MITOCHONDRIAL"/>
    <property type="match status" value="1"/>
</dbReference>
<dbReference type="PANTHER" id="PTHR43313">
    <property type="entry name" value="SHORT-CHAIN DEHYDROGENASE/REDUCTASE FAMILY 9C"/>
    <property type="match status" value="1"/>
</dbReference>
<dbReference type="AlphaFoldDB" id="A0A6A0H3U8"/>
<gene>
    <name evidence="2" type="ORF">HAZT_HAZT001698</name>
</gene>
<feature type="transmembrane region" description="Helical" evidence="1">
    <location>
        <begin position="5"/>
        <end position="22"/>
    </location>
</feature>
<name>A0A6A0H3U8_HYAAZ</name>
<keyword evidence="1" id="KW-1133">Transmembrane helix</keyword>